<reference evidence="1" key="1">
    <citation type="submission" date="2023-04" db="EMBL/GenBank/DDBJ databases">
        <title>Draft Genome sequencing of Naganishia species isolated from polar environments using Oxford Nanopore Technology.</title>
        <authorList>
            <person name="Leo P."/>
            <person name="Venkateswaran K."/>
        </authorList>
    </citation>
    <scope>NUCLEOTIDE SEQUENCE</scope>
    <source>
        <strain evidence="1">MNA-CCFEE 5425</strain>
    </source>
</reference>
<dbReference type="Proteomes" id="UP001243375">
    <property type="component" value="Unassembled WGS sequence"/>
</dbReference>
<keyword evidence="2" id="KW-1185">Reference proteome</keyword>
<gene>
    <name evidence="1" type="ORF">QFC22_000805</name>
</gene>
<name>A0ACC2XJ38_9TREE</name>
<comment type="caution">
    <text evidence="1">The sequence shown here is derived from an EMBL/GenBank/DDBJ whole genome shotgun (WGS) entry which is preliminary data.</text>
</comment>
<protein>
    <submittedName>
        <fullName evidence="1">Uncharacterized protein</fullName>
    </submittedName>
</protein>
<evidence type="ECO:0000313" key="1">
    <source>
        <dbReference type="EMBL" id="KAJ9124013.1"/>
    </source>
</evidence>
<evidence type="ECO:0000313" key="2">
    <source>
        <dbReference type="Proteomes" id="UP001243375"/>
    </source>
</evidence>
<sequence length="137" mass="15335">MFPFLRQAEADKAEYDSLKKQYEEDAAARLRGENPEHRSFVPSYAGDQVPQELLPAVIPNDVCPMELLLIRPVYESHAHRKTSPDSATGTVIPKLDDAVHHEKAMAELPTPPADETHLPDLEQFANLENDLIHTGDL</sequence>
<accession>A0ACC2XJ38</accession>
<proteinExistence type="predicted"/>
<organism evidence="1 2">
    <name type="scientific">Naganishia vaughanmartiniae</name>
    <dbReference type="NCBI Taxonomy" id="1424756"/>
    <lineage>
        <taxon>Eukaryota</taxon>
        <taxon>Fungi</taxon>
        <taxon>Dikarya</taxon>
        <taxon>Basidiomycota</taxon>
        <taxon>Agaricomycotina</taxon>
        <taxon>Tremellomycetes</taxon>
        <taxon>Filobasidiales</taxon>
        <taxon>Filobasidiaceae</taxon>
        <taxon>Naganishia</taxon>
    </lineage>
</organism>
<dbReference type="EMBL" id="JASBWU010000002">
    <property type="protein sequence ID" value="KAJ9124013.1"/>
    <property type="molecule type" value="Genomic_DNA"/>
</dbReference>